<dbReference type="CDD" id="cd03230">
    <property type="entry name" value="ABC_DR_subfamily_A"/>
    <property type="match status" value="1"/>
</dbReference>
<gene>
    <name evidence="6" type="primary">ecsA</name>
    <name evidence="6" type="ORF">CA54_25100</name>
</gene>
<dbReference type="InterPro" id="IPR003593">
    <property type="entry name" value="AAA+_ATPase"/>
</dbReference>
<dbReference type="OrthoDB" id="9795548at2"/>
<comment type="similarity">
    <text evidence="1">Belongs to the ABC transporter superfamily.</text>
</comment>
<dbReference type="InterPro" id="IPR027417">
    <property type="entry name" value="P-loop_NTPase"/>
</dbReference>
<feature type="domain" description="ABC transporter" evidence="5">
    <location>
        <begin position="4"/>
        <end position="232"/>
    </location>
</feature>
<evidence type="ECO:0000313" key="7">
    <source>
        <dbReference type="Proteomes" id="UP000320735"/>
    </source>
</evidence>
<dbReference type="PANTHER" id="PTHR43335">
    <property type="entry name" value="ABC TRANSPORTER, ATP-BINDING PROTEIN"/>
    <property type="match status" value="1"/>
</dbReference>
<protein>
    <submittedName>
        <fullName evidence="6">ABC-type transporter ATP-binding protein EcsA</fullName>
    </submittedName>
</protein>
<accession>A0A5C6BNR9</accession>
<comment type="caution">
    <text evidence="6">The sequence shown here is derived from an EMBL/GenBank/DDBJ whole genome shotgun (WGS) entry which is preliminary data.</text>
</comment>
<dbReference type="InterPro" id="IPR003439">
    <property type="entry name" value="ABC_transporter-like_ATP-bd"/>
</dbReference>
<dbReference type="AlphaFoldDB" id="A0A5C6BNR9"/>
<keyword evidence="4 6" id="KW-0067">ATP-binding</keyword>
<dbReference type="SUPFAM" id="SSF52540">
    <property type="entry name" value="P-loop containing nucleoside triphosphate hydrolases"/>
    <property type="match status" value="1"/>
</dbReference>
<dbReference type="Proteomes" id="UP000320735">
    <property type="component" value="Unassembled WGS sequence"/>
</dbReference>
<evidence type="ECO:0000256" key="2">
    <source>
        <dbReference type="ARBA" id="ARBA00022448"/>
    </source>
</evidence>
<dbReference type="GO" id="GO:0005524">
    <property type="term" value="F:ATP binding"/>
    <property type="evidence" value="ECO:0007669"/>
    <property type="project" value="UniProtKB-KW"/>
</dbReference>
<keyword evidence="7" id="KW-1185">Reference proteome</keyword>
<evidence type="ECO:0000259" key="5">
    <source>
        <dbReference type="PROSITE" id="PS50893"/>
    </source>
</evidence>
<evidence type="ECO:0000256" key="1">
    <source>
        <dbReference type="ARBA" id="ARBA00005417"/>
    </source>
</evidence>
<organism evidence="6 7">
    <name type="scientific">Symmachiella macrocystis</name>
    <dbReference type="NCBI Taxonomy" id="2527985"/>
    <lineage>
        <taxon>Bacteria</taxon>
        <taxon>Pseudomonadati</taxon>
        <taxon>Planctomycetota</taxon>
        <taxon>Planctomycetia</taxon>
        <taxon>Planctomycetales</taxon>
        <taxon>Planctomycetaceae</taxon>
        <taxon>Symmachiella</taxon>
    </lineage>
</organism>
<proteinExistence type="inferred from homology"/>
<dbReference type="Pfam" id="PF00005">
    <property type="entry name" value="ABC_tran"/>
    <property type="match status" value="1"/>
</dbReference>
<sequence length="249" mass="26966">MQVISIRDFHKTYEKTVAVRGLSFDVEPGHILGLVGPNGAGKTTTMRAIAGILPPTHGRLLVAGHDVVETPVAAKRELAYVPDDPHLFDALSVWEHLEFIASAYEVADLETAGVSLLEQFELTEKRDAFAHGLSRGMRQKLAIACAYLHNPRAILLDEPLTGLDPRGIRIMRESIKQRAAAGAAVLVSSHLMSLVEGLCTHVLILSSGNQLFFGTIAEARSAYEELGGEASLEDVFFHATEGTRTQSEA</sequence>
<evidence type="ECO:0000256" key="4">
    <source>
        <dbReference type="ARBA" id="ARBA00022840"/>
    </source>
</evidence>
<dbReference type="GO" id="GO:0016887">
    <property type="term" value="F:ATP hydrolysis activity"/>
    <property type="evidence" value="ECO:0007669"/>
    <property type="project" value="InterPro"/>
</dbReference>
<reference evidence="6 7" key="1">
    <citation type="submission" date="2019-02" db="EMBL/GenBank/DDBJ databases">
        <title>Deep-cultivation of Planctomycetes and their phenomic and genomic characterization uncovers novel biology.</title>
        <authorList>
            <person name="Wiegand S."/>
            <person name="Jogler M."/>
            <person name="Boedeker C."/>
            <person name="Pinto D."/>
            <person name="Vollmers J."/>
            <person name="Rivas-Marin E."/>
            <person name="Kohn T."/>
            <person name="Peeters S.H."/>
            <person name="Heuer A."/>
            <person name="Rast P."/>
            <person name="Oberbeckmann S."/>
            <person name="Bunk B."/>
            <person name="Jeske O."/>
            <person name="Meyerdierks A."/>
            <person name="Storesund J.E."/>
            <person name="Kallscheuer N."/>
            <person name="Luecker S."/>
            <person name="Lage O.M."/>
            <person name="Pohl T."/>
            <person name="Merkel B.J."/>
            <person name="Hornburger P."/>
            <person name="Mueller R.-W."/>
            <person name="Bruemmer F."/>
            <person name="Labrenz M."/>
            <person name="Spormann A.M."/>
            <person name="Op Den Camp H."/>
            <person name="Overmann J."/>
            <person name="Amann R."/>
            <person name="Jetten M.S.M."/>
            <person name="Mascher T."/>
            <person name="Medema M.H."/>
            <person name="Devos D.P."/>
            <person name="Kaster A.-K."/>
            <person name="Ovreas L."/>
            <person name="Rohde M."/>
            <person name="Galperin M.Y."/>
            <person name="Jogler C."/>
        </authorList>
    </citation>
    <scope>NUCLEOTIDE SEQUENCE [LARGE SCALE GENOMIC DNA]</scope>
    <source>
        <strain evidence="6 7">CA54</strain>
    </source>
</reference>
<dbReference type="PROSITE" id="PS50893">
    <property type="entry name" value="ABC_TRANSPORTER_2"/>
    <property type="match status" value="1"/>
</dbReference>
<dbReference type="SMART" id="SM00382">
    <property type="entry name" value="AAA"/>
    <property type="match status" value="1"/>
</dbReference>
<evidence type="ECO:0000256" key="3">
    <source>
        <dbReference type="ARBA" id="ARBA00022741"/>
    </source>
</evidence>
<dbReference type="Gene3D" id="3.40.50.300">
    <property type="entry name" value="P-loop containing nucleotide triphosphate hydrolases"/>
    <property type="match status" value="1"/>
</dbReference>
<dbReference type="PANTHER" id="PTHR43335:SF3">
    <property type="entry name" value="ABC TRANSPORTER"/>
    <property type="match status" value="1"/>
</dbReference>
<keyword evidence="3" id="KW-0547">Nucleotide-binding</keyword>
<keyword evidence="2" id="KW-0813">Transport</keyword>
<evidence type="ECO:0000313" key="6">
    <source>
        <dbReference type="EMBL" id="TWU13675.1"/>
    </source>
</evidence>
<name>A0A5C6BNR9_9PLAN</name>
<dbReference type="EMBL" id="SJPP01000001">
    <property type="protein sequence ID" value="TWU13675.1"/>
    <property type="molecule type" value="Genomic_DNA"/>
</dbReference>